<sequence length="165" mass="17916">MFPIKLAVFWVLLATLAISPSSLPAADNLSEILRKHQWDGIVGTWVDAQTKGEISKVTYAWKIEERVIEVTSEGSGLESVSLMGVNARTGEVFHMGADSEGASSLGKWTIDEKGDAVLGLLFTAGDGEQGGLSIRHHREDQDTMIVTLELPEPTTVKMIRVKPAQ</sequence>
<keyword evidence="3" id="KW-1185">Reference proteome</keyword>
<feature type="signal peptide" evidence="1">
    <location>
        <begin position="1"/>
        <end position="25"/>
    </location>
</feature>
<evidence type="ECO:0008006" key="4">
    <source>
        <dbReference type="Google" id="ProtNLM"/>
    </source>
</evidence>
<dbReference type="Proteomes" id="UP001202961">
    <property type="component" value="Unassembled WGS sequence"/>
</dbReference>
<keyword evidence="1" id="KW-0732">Signal</keyword>
<gene>
    <name evidence="2" type="ORF">NB063_01430</name>
</gene>
<reference evidence="2 3" key="1">
    <citation type="journal article" date="2022" name="Syst. Appl. Microbiol.">
        <title>Rhodopirellula aestuarii sp. nov., a novel member of the genus Rhodopirellula isolated from brackish sediments collected in the Tagus River estuary, Portugal.</title>
        <authorList>
            <person name="Vitorino I.R."/>
            <person name="Klimek D."/>
            <person name="Calusinska M."/>
            <person name="Lobo-da-Cunha A."/>
            <person name="Vasconcelos V."/>
            <person name="Lage O.M."/>
        </authorList>
    </citation>
    <scope>NUCLEOTIDE SEQUENCE [LARGE SCALE GENOMIC DNA]</scope>
    <source>
        <strain evidence="2 3">ICT_H3.1</strain>
    </source>
</reference>
<organism evidence="2 3">
    <name type="scientific">Aporhodopirellula aestuarii</name>
    <dbReference type="NCBI Taxonomy" id="2950107"/>
    <lineage>
        <taxon>Bacteria</taxon>
        <taxon>Pseudomonadati</taxon>
        <taxon>Planctomycetota</taxon>
        <taxon>Planctomycetia</taxon>
        <taxon>Pirellulales</taxon>
        <taxon>Pirellulaceae</taxon>
        <taxon>Aporhodopirellula</taxon>
    </lineage>
</organism>
<proteinExistence type="predicted"/>
<evidence type="ECO:0000256" key="1">
    <source>
        <dbReference type="SAM" id="SignalP"/>
    </source>
</evidence>
<name>A0ABT0TXD1_9BACT</name>
<accession>A0ABT0TXD1</accession>
<protein>
    <recommendedName>
        <fullName evidence="4">TIGR03067 domain-containing protein</fullName>
    </recommendedName>
</protein>
<evidence type="ECO:0000313" key="3">
    <source>
        <dbReference type="Proteomes" id="UP001202961"/>
    </source>
</evidence>
<dbReference type="EMBL" id="JAMQBK010000007">
    <property type="protein sequence ID" value="MCM2369273.1"/>
    <property type="molecule type" value="Genomic_DNA"/>
</dbReference>
<feature type="chain" id="PRO_5047293146" description="TIGR03067 domain-containing protein" evidence="1">
    <location>
        <begin position="26"/>
        <end position="165"/>
    </location>
</feature>
<evidence type="ECO:0000313" key="2">
    <source>
        <dbReference type="EMBL" id="MCM2369273.1"/>
    </source>
</evidence>
<comment type="caution">
    <text evidence="2">The sequence shown here is derived from an EMBL/GenBank/DDBJ whole genome shotgun (WGS) entry which is preliminary data.</text>
</comment>
<dbReference type="RefSeq" id="WP_250926948.1">
    <property type="nucleotide sequence ID" value="NZ_JAMQBK010000007.1"/>
</dbReference>